<dbReference type="Pfam" id="PF13715">
    <property type="entry name" value="CarbopepD_reg_2"/>
    <property type="match status" value="1"/>
</dbReference>
<dbReference type="EMBL" id="JACIBY010000004">
    <property type="protein sequence ID" value="MBB3838130.1"/>
    <property type="molecule type" value="Genomic_DNA"/>
</dbReference>
<reference evidence="1 2" key="1">
    <citation type="submission" date="2020-08" db="EMBL/GenBank/DDBJ databases">
        <title>Genomic Encyclopedia of Type Strains, Phase IV (KMG-IV): sequencing the most valuable type-strain genomes for metagenomic binning, comparative biology and taxonomic classification.</title>
        <authorList>
            <person name="Goeker M."/>
        </authorList>
    </citation>
    <scope>NUCLEOTIDE SEQUENCE [LARGE SCALE GENOMIC DNA]</scope>
    <source>
        <strain evidence="1 2">DSM 17976</strain>
    </source>
</reference>
<evidence type="ECO:0000313" key="2">
    <source>
        <dbReference type="Proteomes" id="UP000541352"/>
    </source>
</evidence>
<evidence type="ECO:0008006" key="3">
    <source>
        <dbReference type="Google" id="ProtNLM"/>
    </source>
</evidence>
<proteinExistence type="predicted"/>
<protein>
    <recommendedName>
        <fullName evidence="3">Carboxypeptidase-like regulatory domain-containing protein</fullName>
    </recommendedName>
</protein>
<sequence>MRNQTHGARNQVRFVFLALVFLWLPFSNIAQTLTGNIIDDATNQPLPFVNVFISNTTKGTQTDVKGNFSLRIQTSGYVKVVASMVGFKSFEQEVVLRPDETRRFSIRLQPDTRFLAEVKVAGKRDKQWKRLYKDFQREFLGRTKNARNCEIKDPYFIDLSRKKQVLHATSSRPFEIHNKSLGYDIEYQLEQFNATTTTYEFSGKLLYREMTAKNDAQQKEWELARNDAYRGSIYHFLRAVAHKKSQSEGFRVYLDTDTTTQRISRNRYFRNNRLLEINPDTLAYTDVALQRVILPNRKYEIHYLHRRDPQSWYFDLNREVTWLTIKGAAFAFSYDGIPENSYQFETGGSMSKKRIADLLPNDYQPNDSLSSTLLEQAGLIPHFQKQEKFLLQLSQSHFALGDTLRYQVEVIDATSHQFIPQTIVYLAIRNENNVVWQQPLWIENGRLSGHWVVPDSLQGGTYQLIAYNNWARHFDERFWGRTSFQVIDASVSSAQNDSISVAFFPESGHLIAELPNRVGVRSFTKSGAPVAVDGWVLNATNDTLMTVKTNGQGYGNFFIMPPSTQPLRAKLSNGNEVSLPAIRPKGYVVNVDVLRDTATVIIKIYNNLSAQEWKPMRLLIHLRGQIVYEAIATPKGNLTTARIAKEDLEGTGVMQVTLLDALNNPIANRAFYHSSDEDDDASFHSQLFESELSACYFATTTNLARTLDALLLTHEVRPYSSSDATVLEYESGLTLRGIIKQPNGRPVANSPVIGLVQSDSTALHFQASTDAEGNFASTPMLFFGETNITIQAQSDKIKNASIALDTRWTPIVPQWFWHPVQHLSSSKRDSLAQVSRQRHAVPTTTQAPNVSKDFRRPYLKADSTLVIDKSDHAFPLLRLLGEFHGQIKPKTDGVYWIEKGEKVSTRKAFLSIDGLPTSWESLQALSGQEIEAIDIIRHFQASNEPTTEGMLNVILKPNSRFWTEQNLKRFKANGLIK</sequence>
<dbReference type="AlphaFoldDB" id="A0A7W5ZJ79"/>
<evidence type="ECO:0000313" key="1">
    <source>
        <dbReference type="EMBL" id="MBB3838130.1"/>
    </source>
</evidence>
<dbReference type="InterPro" id="IPR008969">
    <property type="entry name" value="CarboxyPept-like_regulatory"/>
</dbReference>
<dbReference type="Proteomes" id="UP000541352">
    <property type="component" value="Unassembled WGS sequence"/>
</dbReference>
<accession>A0A7W5ZJ79</accession>
<name>A0A7W5ZJ79_9BACT</name>
<gene>
    <name evidence="1" type="ORF">FHS57_002135</name>
</gene>
<organism evidence="1 2">
    <name type="scientific">Runella defluvii</name>
    <dbReference type="NCBI Taxonomy" id="370973"/>
    <lineage>
        <taxon>Bacteria</taxon>
        <taxon>Pseudomonadati</taxon>
        <taxon>Bacteroidota</taxon>
        <taxon>Cytophagia</taxon>
        <taxon>Cytophagales</taxon>
        <taxon>Spirosomataceae</taxon>
        <taxon>Runella</taxon>
    </lineage>
</organism>
<keyword evidence="2" id="KW-1185">Reference proteome</keyword>
<dbReference type="SUPFAM" id="SSF49464">
    <property type="entry name" value="Carboxypeptidase regulatory domain-like"/>
    <property type="match status" value="1"/>
</dbReference>
<comment type="caution">
    <text evidence="1">The sequence shown here is derived from an EMBL/GenBank/DDBJ whole genome shotgun (WGS) entry which is preliminary data.</text>
</comment>
<dbReference type="Gene3D" id="2.60.40.1120">
    <property type="entry name" value="Carboxypeptidase-like, regulatory domain"/>
    <property type="match status" value="1"/>
</dbReference>
<dbReference type="RefSeq" id="WP_183973290.1">
    <property type="nucleotide sequence ID" value="NZ_JACIBY010000004.1"/>
</dbReference>